<dbReference type="EMBL" id="BAABBP010000002">
    <property type="protein sequence ID" value="GAA3983800.1"/>
    <property type="molecule type" value="Genomic_DNA"/>
</dbReference>
<accession>A0ABP7QK88</accession>
<dbReference type="SUPFAM" id="SSF81901">
    <property type="entry name" value="HCP-like"/>
    <property type="match status" value="1"/>
</dbReference>
<name>A0ABP7QK88_9BURK</name>
<proteinExistence type="predicted"/>
<dbReference type="Proteomes" id="UP001501627">
    <property type="component" value="Unassembled WGS sequence"/>
</dbReference>
<organism evidence="1 2">
    <name type="scientific">Comamonas faecalis</name>
    <dbReference type="NCBI Taxonomy" id="1387849"/>
    <lineage>
        <taxon>Bacteria</taxon>
        <taxon>Pseudomonadati</taxon>
        <taxon>Pseudomonadota</taxon>
        <taxon>Betaproteobacteria</taxon>
        <taxon>Burkholderiales</taxon>
        <taxon>Comamonadaceae</taxon>
        <taxon>Comamonas</taxon>
    </lineage>
</organism>
<dbReference type="RefSeq" id="WP_344867936.1">
    <property type="nucleotide sequence ID" value="NZ_BAABBP010000002.1"/>
</dbReference>
<evidence type="ECO:0000313" key="1">
    <source>
        <dbReference type="EMBL" id="GAA3983800.1"/>
    </source>
</evidence>
<dbReference type="InterPro" id="IPR011990">
    <property type="entry name" value="TPR-like_helical_dom_sf"/>
</dbReference>
<gene>
    <name evidence="1" type="ORF">GCM10022279_03970</name>
</gene>
<evidence type="ECO:0000313" key="2">
    <source>
        <dbReference type="Proteomes" id="UP001501627"/>
    </source>
</evidence>
<keyword evidence="2" id="KW-1185">Reference proteome</keyword>
<sequence>MTASPSSPHITLACAAALTGLSLRTWQRRAEGGQVPRLDDASGRGLVPLQALMDALPPAWGDEDTQTLLDADQGGAAAQADMGARFATAALVADNGADAARNARVALYFLARAADQGEADAMHWMGLLSAAGLDEAGGNPQQTQARALALVAQAAAQGHGIARGQLQALLANGLTAHG</sequence>
<evidence type="ECO:0008006" key="3">
    <source>
        <dbReference type="Google" id="ProtNLM"/>
    </source>
</evidence>
<reference evidence="2" key="1">
    <citation type="journal article" date="2019" name="Int. J. Syst. Evol. Microbiol.">
        <title>The Global Catalogue of Microorganisms (GCM) 10K type strain sequencing project: providing services to taxonomists for standard genome sequencing and annotation.</title>
        <authorList>
            <consortium name="The Broad Institute Genomics Platform"/>
            <consortium name="The Broad Institute Genome Sequencing Center for Infectious Disease"/>
            <person name="Wu L."/>
            <person name="Ma J."/>
        </authorList>
    </citation>
    <scope>NUCLEOTIDE SEQUENCE [LARGE SCALE GENOMIC DNA]</scope>
    <source>
        <strain evidence="2">JCM 17561</strain>
    </source>
</reference>
<dbReference type="Gene3D" id="1.25.40.10">
    <property type="entry name" value="Tetratricopeptide repeat domain"/>
    <property type="match status" value="1"/>
</dbReference>
<comment type="caution">
    <text evidence="1">The sequence shown here is derived from an EMBL/GenBank/DDBJ whole genome shotgun (WGS) entry which is preliminary data.</text>
</comment>
<protein>
    <recommendedName>
        <fullName evidence="3">Sel1 repeat family protein</fullName>
    </recommendedName>
</protein>